<dbReference type="PROSITE" id="PS50994">
    <property type="entry name" value="INTEGRASE"/>
    <property type="match status" value="1"/>
</dbReference>
<reference evidence="3" key="1">
    <citation type="submission" date="2014-05" db="EMBL/GenBank/DDBJ databases">
        <authorList>
            <person name="Kube M."/>
        </authorList>
    </citation>
    <scope>NUCLEOTIDE SEQUENCE [LARGE SCALE GENOMIC DNA]</scope>
</reference>
<dbReference type="Pfam" id="PF13333">
    <property type="entry name" value="rve_2"/>
    <property type="match status" value="1"/>
</dbReference>
<dbReference type="InterPro" id="IPR050900">
    <property type="entry name" value="Transposase_IS3/IS150/IS904"/>
</dbReference>
<dbReference type="Pfam" id="PF00665">
    <property type="entry name" value="rve"/>
    <property type="match status" value="1"/>
</dbReference>
<dbReference type="HOGENOM" id="CLU_027402_41_1_14"/>
<feature type="domain" description="Integrase catalytic" evidence="1">
    <location>
        <begin position="1"/>
        <end position="133"/>
    </location>
</feature>
<dbReference type="SUPFAM" id="SSF53098">
    <property type="entry name" value="Ribonuclease H-like"/>
    <property type="match status" value="1"/>
</dbReference>
<dbReference type="PATRIC" id="fig|35623.3.peg.852"/>
<dbReference type="Proteomes" id="UP000032434">
    <property type="component" value="Chromosome 1"/>
</dbReference>
<gene>
    <name evidence="2" type="ORF">Aocu_08520</name>
</gene>
<dbReference type="PANTHER" id="PTHR46889">
    <property type="entry name" value="TRANSPOSASE INSF FOR INSERTION SEQUENCE IS3B-RELATED"/>
    <property type="match status" value="1"/>
</dbReference>
<dbReference type="AlphaFoldDB" id="A0A061AAJ7"/>
<dbReference type="GO" id="GO:0003676">
    <property type="term" value="F:nucleic acid binding"/>
    <property type="evidence" value="ECO:0007669"/>
    <property type="project" value="InterPro"/>
</dbReference>
<accession>A0A061AAJ7</accession>
<dbReference type="GO" id="GO:0015074">
    <property type="term" value="P:DNA integration"/>
    <property type="evidence" value="ECO:0007669"/>
    <property type="project" value="InterPro"/>
</dbReference>
<keyword evidence="3" id="KW-1185">Reference proteome</keyword>
<dbReference type="InterPro" id="IPR001584">
    <property type="entry name" value="Integrase_cat-core"/>
</dbReference>
<proteinExistence type="predicted"/>
<dbReference type="OrthoDB" id="9815231at2"/>
<evidence type="ECO:0000313" key="3">
    <source>
        <dbReference type="Proteomes" id="UP000032434"/>
    </source>
</evidence>
<name>A0A061AAJ7_9MOLU</name>
<evidence type="ECO:0000313" key="2">
    <source>
        <dbReference type="EMBL" id="CDR30925.1"/>
    </source>
</evidence>
<organism evidence="2 3">
    <name type="scientific">Acholeplasma oculi</name>
    <dbReference type="NCBI Taxonomy" id="35623"/>
    <lineage>
        <taxon>Bacteria</taxon>
        <taxon>Bacillati</taxon>
        <taxon>Mycoplasmatota</taxon>
        <taxon>Mollicutes</taxon>
        <taxon>Acholeplasmatales</taxon>
        <taxon>Acholeplasmataceae</taxon>
        <taxon>Acholeplasma</taxon>
    </lineage>
</organism>
<protein>
    <submittedName>
        <fullName evidence="2">Integrase</fullName>
    </submittedName>
</protein>
<dbReference type="STRING" id="35623.Aocu_08520"/>
<sequence>MAEGNLYLSIFIDLYTRKIVGYSLDKHIRTSLITQNLERDIKYENPKEGLIVHTYQGTQYMSHDYLHVITNNHFINSYSDKGNQYDNAVIESFFKSFKREVLLKKYFKTKALTKLEILNNIKVYYNKKGAIHN</sequence>
<dbReference type="RefSeq" id="WP_052670045.1">
    <property type="nucleotide sequence ID" value="NZ_FUZK01000001.1"/>
</dbReference>
<dbReference type="EMBL" id="LK028559">
    <property type="protein sequence ID" value="CDR30925.1"/>
    <property type="molecule type" value="Genomic_DNA"/>
</dbReference>
<dbReference type="InterPro" id="IPR036397">
    <property type="entry name" value="RNaseH_sf"/>
</dbReference>
<dbReference type="InParanoid" id="A0A061AAJ7"/>
<dbReference type="Gene3D" id="3.30.420.10">
    <property type="entry name" value="Ribonuclease H-like superfamily/Ribonuclease H"/>
    <property type="match status" value="1"/>
</dbReference>
<dbReference type="PANTHER" id="PTHR46889:SF7">
    <property type="entry name" value="TRANSPOSASE FOR INSERTION SEQUENCE ELEMENT IS904"/>
    <property type="match status" value="1"/>
</dbReference>
<dbReference type="KEGG" id="aoc:Aocu_08520"/>
<dbReference type="InterPro" id="IPR012337">
    <property type="entry name" value="RNaseH-like_sf"/>
</dbReference>
<evidence type="ECO:0000259" key="1">
    <source>
        <dbReference type="PROSITE" id="PS50994"/>
    </source>
</evidence>